<dbReference type="EMBL" id="SJTG01000002">
    <property type="protein sequence ID" value="TCI10356.1"/>
    <property type="molecule type" value="Genomic_DNA"/>
</dbReference>
<dbReference type="InterPro" id="IPR000073">
    <property type="entry name" value="AB_hydrolase_1"/>
</dbReference>
<comment type="caution">
    <text evidence="3">The sequence shown here is derived from an EMBL/GenBank/DDBJ whole genome shotgun (WGS) entry which is preliminary data.</text>
</comment>
<dbReference type="InterPro" id="IPR050266">
    <property type="entry name" value="AB_hydrolase_sf"/>
</dbReference>
<dbReference type="PANTHER" id="PTHR43798">
    <property type="entry name" value="MONOACYLGLYCEROL LIPASE"/>
    <property type="match status" value="1"/>
</dbReference>
<dbReference type="PRINTS" id="PR00111">
    <property type="entry name" value="ABHYDROLASE"/>
</dbReference>
<dbReference type="PANTHER" id="PTHR43798:SF33">
    <property type="entry name" value="HYDROLASE, PUTATIVE (AFU_ORTHOLOGUE AFUA_2G14860)-RELATED"/>
    <property type="match status" value="1"/>
</dbReference>
<dbReference type="GO" id="GO:0016020">
    <property type="term" value="C:membrane"/>
    <property type="evidence" value="ECO:0007669"/>
    <property type="project" value="TreeGrafter"/>
</dbReference>
<keyword evidence="3" id="KW-0378">Hydrolase</keyword>
<proteinExistence type="predicted"/>
<evidence type="ECO:0000259" key="2">
    <source>
        <dbReference type="Pfam" id="PF00561"/>
    </source>
</evidence>
<dbReference type="GO" id="GO:0047372">
    <property type="term" value="F:monoacylglycerol lipase activity"/>
    <property type="evidence" value="ECO:0007669"/>
    <property type="project" value="TreeGrafter"/>
</dbReference>
<dbReference type="SUPFAM" id="SSF53474">
    <property type="entry name" value="alpha/beta-Hydrolases"/>
    <property type="match status" value="1"/>
</dbReference>
<name>A0A4R0YNJ6_9GAMM</name>
<dbReference type="PROSITE" id="PS51318">
    <property type="entry name" value="TAT"/>
    <property type="match status" value="1"/>
</dbReference>
<sequence length="326" mass="35406">MHRRDFLRTMGATFAAGTLLAAARGVDAAAMTSAGTTKLDAAAYRRRRRYARLPCGDIAYLDHGSGPAALFLHGFPLNSFQWRGAIERLSLQRRCIAPDWMGLGYTRVAAGQSVAPAAQAAMLAALLDALGIDAVDVVANDSGGAIAQLFVTRYPQRVRTLLLTNCDVENDSPPAALLPVIEMSRRGEFVDRWLAPWLADKALARSAQGIGGMCYQYPEHPSDEAIDYYLAPLCADGQKPLVHAYALGLAPNPLAGIEAALRRCTVPTRILWGTADDIFSQASPDYLQRTLANPRGVRRIPGAKLFFPEEYPDLIAEEARHLWATS</sequence>
<dbReference type="InterPro" id="IPR006311">
    <property type="entry name" value="TAT_signal"/>
</dbReference>
<dbReference type="Gene3D" id="3.40.50.1820">
    <property type="entry name" value="alpha/beta hydrolase"/>
    <property type="match status" value="1"/>
</dbReference>
<evidence type="ECO:0000256" key="1">
    <source>
        <dbReference type="SAM" id="SignalP"/>
    </source>
</evidence>
<dbReference type="RefSeq" id="WP_131408297.1">
    <property type="nucleotide sequence ID" value="NZ_SJTG01000002.1"/>
</dbReference>
<reference evidence="3 4" key="1">
    <citation type="submission" date="2019-02" db="EMBL/GenBank/DDBJ databases">
        <title>Dyella amyloliquefaciens sp. nov., isolated from forest soil.</title>
        <authorList>
            <person name="Gao Z.-H."/>
            <person name="Qiu L.-H."/>
        </authorList>
    </citation>
    <scope>NUCLEOTIDE SEQUENCE [LARGE SCALE GENOMIC DNA]</scope>
    <source>
        <strain evidence="3 4">KACC 12747</strain>
    </source>
</reference>
<feature type="signal peptide" evidence="1">
    <location>
        <begin position="1"/>
        <end position="21"/>
    </location>
</feature>
<protein>
    <submittedName>
        <fullName evidence="3">Alpha/beta hydrolase</fullName>
    </submittedName>
</protein>
<dbReference type="Pfam" id="PF00561">
    <property type="entry name" value="Abhydrolase_1"/>
    <property type="match status" value="1"/>
</dbReference>
<accession>A0A4R0YNJ6</accession>
<dbReference type="AlphaFoldDB" id="A0A4R0YNJ6"/>
<keyword evidence="4" id="KW-1185">Reference proteome</keyword>
<evidence type="ECO:0000313" key="4">
    <source>
        <dbReference type="Proteomes" id="UP000291822"/>
    </source>
</evidence>
<evidence type="ECO:0000313" key="3">
    <source>
        <dbReference type="EMBL" id="TCI10356.1"/>
    </source>
</evidence>
<gene>
    <name evidence="3" type="ORF">EZM97_15800</name>
</gene>
<dbReference type="Proteomes" id="UP000291822">
    <property type="component" value="Unassembled WGS sequence"/>
</dbReference>
<dbReference type="GO" id="GO:0046464">
    <property type="term" value="P:acylglycerol catabolic process"/>
    <property type="evidence" value="ECO:0007669"/>
    <property type="project" value="TreeGrafter"/>
</dbReference>
<feature type="domain" description="AB hydrolase-1" evidence="2">
    <location>
        <begin position="70"/>
        <end position="300"/>
    </location>
</feature>
<dbReference type="InterPro" id="IPR029058">
    <property type="entry name" value="AB_hydrolase_fold"/>
</dbReference>
<feature type="chain" id="PRO_5020771231" evidence="1">
    <location>
        <begin position="22"/>
        <end position="326"/>
    </location>
</feature>
<organism evidence="3 4">
    <name type="scientific">Dyella soli</name>
    <dbReference type="NCBI Taxonomy" id="522319"/>
    <lineage>
        <taxon>Bacteria</taxon>
        <taxon>Pseudomonadati</taxon>
        <taxon>Pseudomonadota</taxon>
        <taxon>Gammaproteobacteria</taxon>
        <taxon>Lysobacterales</taxon>
        <taxon>Rhodanobacteraceae</taxon>
        <taxon>Dyella</taxon>
    </lineage>
</organism>
<keyword evidence="1" id="KW-0732">Signal</keyword>